<reference evidence="2" key="1">
    <citation type="journal article" date="2023" name="G3 (Bethesda)">
        <title>Genome assembly and association tests identify interacting loci associated with vigor, precocity, and sex in interspecific pistachio rootstocks.</title>
        <authorList>
            <person name="Palmer W."/>
            <person name="Jacygrad E."/>
            <person name="Sagayaradj S."/>
            <person name="Cavanaugh K."/>
            <person name="Han R."/>
            <person name="Bertier L."/>
            <person name="Beede B."/>
            <person name="Kafkas S."/>
            <person name="Golino D."/>
            <person name="Preece J."/>
            <person name="Michelmore R."/>
        </authorList>
    </citation>
    <scope>NUCLEOTIDE SEQUENCE [LARGE SCALE GENOMIC DNA]</scope>
</reference>
<dbReference type="EMBL" id="CM047907">
    <property type="protein sequence ID" value="KAJ0084809.1"/>
    <property type="molecule type" value="Genomic_DNA"/>
</dbReference>
<sequence length="46" mass="5422">MESLEQILPYDYLKQTSLPIFLLATVMELHFMQIDSFQSLLKFIAD</sequence>
<accession>A0ACC1AEW3</accession>
<name>A0ACC1AEW3_9ROSI</name>
<comment type="caution">
    <text evidence="1">The sequence shown here is derived from an EMBL/GenBank/DDBJ whole genome shotgun (WGS) entry which is preliminary data.</text>
</comment>
<evidence type="ECO:0000313" key="1">
    <source>
        <dbReference type="EMBL" id="KAJ0084809.1"/>
    </source>
</evidence>
<organism evidence="1 2">
    <name type="scientific">Pistacia atlantica</name>
    <dbReference type="NCBI Taxonomy" id="434234"/>
    <lineage>
        <taxon>Eukaryota</taxon>
        <taxon>Viridiplantae</taxon>
        <taxon>Streptophyta</taxon>
        <taxon>Embryophyta</taxon>
        <taxon>Tracheophyta</taxon>
        <taxon>Spermatophyta</taxon>
        <taxon>Magnoliopsida</taxon>
        <taxon>eudicotyledons</taxon>
        <taxon>Gunneridae</taxon>
        <taxon>Pentapetalae</taxon>
        <taxon>rosids</taxon>
        <taxon>malvids</taxon>
        <taxon>Sapindales</taxon>
        <taxon>Anacardiaceae</taxon>
        <taxon>Pistacia</taxon>
    </lineage>
</organism>
<dbReference type="Proteomes" id="UP001164250">
    <property type="component" value="Chromosome 11"/>
</dbReference>
<protein>
    <submittedName>
        <fullName evidence="1">Uncharacterized protein</fullName>
    </submittedName>
</protein>
<proteinExistence type="predicted"/>
<keyword evidence="2" id="KW-1185">Reference proteome</keyword>
<evidence type="ECO:0000313" key="2">
    <source>
        <dbReference type="Proteomes" id="UP001164250"/>
    </source>
</evidence>
<gene>
    <name evidence="1" type="ORF">Patl1_29860</name>
</gene>